<gene>
    <name evidence="2" type="ORF">LE_TR2983_c16_g1_i1_g.9638</name>
</gene>
<organism evidence="2">
    <name type="scientific">Noccaea caerulescens</name>
    <name type="common">Alpine penny-cress</name>
    <name type="synonym">Thlaspi caerulescens</name>
    <dbReference type="NCBI Taxonomy" id="107243"/>
    <lineage>
        <taxon>Eukaryota</taxon>
        <taxon>Viridiplantae</taxon>
        <taxon>Streptophyta</taxon>
        <taxon>Embryophyta</taxon>
        <taxon>Tracheophyta</taxon>
        <taxon>Spermatophyta</taxon>
        <taxon>Magnoliopsida</taxon>
        <taxon>eudicotyledons</taxon>
        <taxon>Gunneridae</taxon>
        <taxon>Pentapetalae</taxon>
        <taxon>rosids</taxon>
        <taxon>malvids</taxon>
        <taxon>Brassicales</taxon>
        <taxon>Brassicaceae</taxon>
        <taxon>Coluteocarpeae</taxon>
        <taxon>Noccaea</taxon>
    </lineage>
</organism>
<name>A0A1J3GUT9_NOCCA</name>
<evidence type="ECO:0000256" key="1">
    <source>
        <dbReference type="SAM" id="MobiDB-lite"/>
    </source>
</evidence>
<protein>
    <submittedName>
        <fullName evidence="2">Uncharacterized protein</fullName>
    </submittedName>
</protein>
<dbReference type="AlphaFoldDB" id="A0A1J3GUT9"/>
<sequence length="83" mass="9504">MELILHNMIVEDERNSGTQYNESEFQQGQDNGSGSSQVHVTSSEKLPSNVHNMMANRADIRDEQKHHQLKADLVEHIWNKFGS</sequence>
<proteinExistence type="predicted"/>
<feature type="compositionally biased region" description="Low complexity" evidence="1">
    <location>
        <begin position="26"/>
        <end position="37"/>
    </location>
</feature>
<reference evidence="2" key="1">
    <citation type="submission" date="2016-07" db="EMBL/GenBank/DDBJ databases">
        <title>De novo transcriptome assembly of four accessions of the metal hyperaccumulator plant Noccaea caerulescens.</title>
        <authorList>
            <person name="Blande D."/>
            <person name="Halimaa P."/>
            <person name="Tervahauta A.I."/>
            <person name="Aarts M.G."/>
            <person name="Karenlampi S.O."/>
        </authorList>
    </citation>
    <scope>NUCLEOTIDE SEQUENCE</scope>
</reference>
<feature type="compositionally biased region" description="Polar residues" evidence="1">
    <location>
        <begin position="16"/>
        <end position="25"/>
    </location>
</feature>
<dbReference type="EMBL" id="GEVL01017452">
    <property type="protein sequence ID" value="JAU59889.1"/>
    <property type="molecule type" value="Transcribed_RNA"/>
</dbReference>
<evidence type="ECO:0000313" key="2">
    <source>
        <dbReference type="EMBL" id="JAU59889.1"/>
    </source>
</evidence>
<accession>A0A1J3GUT9</accession>
<feature type="region of interest" description="Disordered" evidence="1">
    <location>
        <begin position="12"/>
        <end position="50"/>
    </location>
</feature>
<feature type="compositionally biased region" description="Polar residues" evidence="1">
    <location>
        <begin position="38"/>
        <end position="50"/>
    </location>
</feature>